<dbReference type="InterPro" id="IPR011600">
    <property type="entry name" value="Pept_C14_caspase"/>
</dbReference>
<dbReference type="InterPro" id="IPR002182">
    <property type="entry name" value="NB-ARC"/>
</dbReference>
<dbReference type="SUPFAM" id="SSF52540">
    <property type="entry name" value="P-loop containing nucleoside triphosphate hydrolases"/>
    <property type="match status" value="1"/>
</dbReference>
<dbReference type="GO" id="GO:0006508">
    <property type="term" value="P:proteolysis"/>
    <property type="evidence" value="ECO:0007669"/>
    <property type="project" value="InterPro"/>
</dbReference>
<dbReference type="InterPro" id="IPR011990">
    <property type="entry name" value="TPR-like_helical_dom_sf"/>
</dbReference>
<feature type="domain" description="Peptidase C14 caspase" evidence="2">
    <location>
        <begin position="3"/>
        <end position="235"/>
    </location>
</feature>
<gene>
    <name evidence="4" type="ORF">KME15_20455</name>
</gene>
<sequence>MARRYALVIGIAQYDKLRKLDKAVSDANAIADLLEAHGRFEKVQRLPEGWNESEQRYFVDNRRLTLADLGQAIHRFLTDTAKGHDALIYFAGHGLNIASPIPGVEPTGYLAASDSLTNGQNAYPFQALNSQINTAQLSSFVMLLDCCHAGSILELRLERGLIQNSLTTFLNKTDSFLITACRSSEIAYEEAEHGIFTGAVLAGLAPQQANEQGKIDANRLYSFVSADVQGKGQEPFYMGLGGTLAIVEYAPSLLLDAADRSETRLPQRSFGIPFQVPPLPTHFVARPEQQQAIKAKLLTENGHTPGTLVVSAIYGLGGIGKSVLAAAIAHDLEVQARFGDGILWVTLGQEPDILSFLSGWIQALGDRDFKPITVEMASTHLRTLLHDKQMLLVVDDAWNPDHVSPFQVGSSGCRLLVTTREADIPDAQRHNLNVMTPEQSRDLLDKQCNRALTLMEQQQAAELAQEVGHLPLALELAAAQIEEGITFSELLEDLRAEIARLETFDRPGAATSQTQQKRYSLLASLNLSVQRLSPEQQRQFAWFGVLPEDVLTTEPVAATLWQVSPRQAGTILRGFRSRALVLAGASQAEGQRTYRLHDLMHDLAKRLLTSSPTPENAHDLPGLGLALTQAHAQVLEQFRAKTQQGLWHMLPDDGYIHKHLTWHFEQAAQPEAIHQLLQESTAAGRNGWYEACERLGLTANFVTDIARAWRLAETLYADEPLTAINLQCRHTLITASLNSLASNLPPELIAALVQKGHWQPIQGLAYVQQIQQASSRAEAIVALAPCLPESMLSEALEVTRQIQSEDSRSIALSALVPHLPELASEALEVTRQIQSEDSRSSALSELVPHLPESLLSEALEVTRQIQSESSRSSALSELVPHLPESLLSEALEVTRQIQSEDSRSSALSELVPHLPESLLSEALEVTRQIQSEDSRSSALSELVPHLPESLLSEALEVTRQIQSEDSRSIALSALVPHLPELASEALEVTRQIQSEDSRSIALSALVPHLPELASEALEVTRQIQNEDDRSWALSELVPHLPESLLSEALEVTRQIQSEDYRSSALSELVPHLPESMLSEALEVTRQIQSEDARSRALSALVPYLPESMLSEALEVTRQIQSESSRSRALSELVPHLPESLLSEALEVTRQIQDEDARSRALSELVPHLPESLLSEALEVTRQIQSEDSRSRALRVLVPHLPESLLSEALEVTRQIQDEFSRSIALSALVPHLPELASEALKVTRQIQSEDSRSRALRVLVPHLPESLLSEALEVTRQIQSESSRSRALRALVPHLPELASEALEVTRQIQDEFSRSIALSASVPHLPELASEALEMTRQIQDESSRSIALIALVPHLPELASEALEMTRQIQDESSRSIVLSALVPHLPELASEALEVTRQIQSEFYRSSALRALVPHLPELASEALEMTRQIQDEFSRSSALRELVPHLPESLLSEALEMTRQIQDSYYQATAFAGFLPRLHLVSSDIDCWCNTLHILSRLKRSELMPVLVEMEPLITALAGKAALQQMVQAMREVCSQWR</sequence>
<evidence type="ECO:0000313" key="5">
    <source>
        <dbReference type="Proteomes" id="UP000757435"/>
    </source>
</evidence>
<evidence type="ECO:0000259" key="2">
    <source>
        <dbReference type="Pfam" id="PF00656"/>
    </source>
</evidence>
<organism evidence="4 5">
    <name type="scientific">Drouetiella hepatica Uher 2000/2452</name>
    <dbReference type="NCBI Taxonomy" id="904376"/>
    <lineage>
        <taxon>Bacteria</taxon>
        <taxon>Bacillati</taxon>
        <taxon>Cyanobacteriota</taxon>
        <taxon>Cyanophyceae</taxon>
        <taxon>Oculatellales</taxon>
        <taxon>Oculatellaceae</taxon>
        <taxon>Drouetiella</taxon>
    </lineage>
</organism>
<dbReference type="Gene3D" id="1.25.40.10">
    <property type="entry name" value="Tetratricopeptide repeat domain"/>
    <property type="match status" value="4"/>
</dbReference>
<dbReference type="InterPro" id="IPR036388">
    <property type="entry name" value="WH-like_DNA-bd_sf"/>
</dbReference>
<evidence type="ECO:0000259" key="3">
    <source>
        <dbReference type="Pfam" id="PF00931"/>
    </source>
</evidence>
<dbReference type="Gene3D" id="1.10.10.10">
    <property type="entry name" value="Winged helix-like DNA-binding domain superfamily/Winged helix DNA-binding domain"/>
    <property type="match status" value="1"/>
</dbReference>
<dbReference type="EMBL" id="JAHHHD010000029">
    <property type="protein sequence ID" value="MBW4661054.1"/>
    <property type="molecule type" value="Genomic_DNA"/>
</dbReference>
<accession>A0A951UPP8</accession>
<dbReference type="PRINTS" id="PR00364">
    <property type="entry name" value="DISEASERSIST"/>
</dbReference>
<feature type="domain" description="NB-ARC" evidence="3">
    <location>
        <begin position="291"/>
        <end position="449"/>
    </location>
</feature>
<proteinExistence type="predicted"/>
<name>A0A951UPP8_9CYAN</name>
<dbReference type="Pfam" id="PF00931">
    <property type="entry name" value="NB-ARC"/>
    <property type="match status" value="1"/>
</dbReference>
<dbReference type="GO" id="GO:0005829">
    <property type="term" value="C:cytosol"/>
    <property type="evidence" value="ECO:0007669"/>
    <property type="project" value="UniProtKB-ARBA"/>
</dbReference>
<dbReference type="InterPro" id="IPR027417">
    <property type="entry name" value="P-loop_NTPase"/>
</dbReference>
<dbReference type="Gene3D" id="3.40.50.300">
    <property type="entry name" value="P-loop containing nucleotide triphosphate hydrolases"/>
    <property type="match status" value="1"/>
</dbReference>
<comment type="caution">
    <text evidence="4">The sequence shown here is derived from an EMBL/GenBank/DDBJ whole genome shotgun (WGS) entry which is preliminary data.</text>
</comment>
<dbReference type="PANTHER" id="PTHR22845:SF5">
    <property type="entry name" value="APOPTOTIC PROTEASE-ACTIVATING FACTOR 1"/>
    <property type="match status" value="1"/>
</dbReference>
<dbReference type="SUPFAM" id="SSF52129">
    <property type="entry name" value="Caspase-like"/>
    <property type="match status" value="1"/>
</dbReference>
<dbReference type="Pfam" id="PF00656">
    <property type="entry name" value="Peptidase_C14"/>
    <property type="match status" value="1"/>
</dbReference>
<reference evidence="4" key="2">
    <citation type="journal article" date="2022" name="Microbiol. Resour. Announc.">
        <title>Metagenome Sequencing to Explore Phylogenomics of Terrestrial Cyanobacteria.</title>
        <authorList>
            <person name="Ward R.D."/>
            <person name="Stajich J.E."/>
            <person name="Johansen J.R."/>
            <person name="Huntemann M."/>
            <person name="Clum A."/>
            <person name="Foster B."/>
            <person name="Foster B."/>
            <person name="Roux S."/>
            <person name="Palaniappan K."/>
            <person name="Varghese N."/>
            <person name="Mukherjee S."/>
            <person name="Reddy T.B.K."/>
            <person name="Daum C."/>
            <person name="Copeland A."/>
            <person name="Chen I.A."/>
            <person name="Ivanova N.N."/>
            <person name="Kyrpides N.C."/>
            <person name="Shapiro N."/>
            <person name="Eloe-Fadrosh E.A."/>
            <person name="Pietrasiak N."/>
        </authorList>
    </citation>
    <scope>NUCLEOTIDE SEQUENCE</scope>
    <source>
        <strain evidence="4">UHER 2000/2452</strain>
    </source>
</reference>
<dbReference type="InterPro" id="IPR029030">
    <property type="entry name" value="Caspase-like_dom_sf"/>
</dbReference>
<protein>
    <submittedName>
        <fullName evidence="4">Caspase family protein</fullName>
    </submittedName>
</protein>
<dbReference type="Proteomes" id="UP000757435">
    <property type="component" value="Unassembled WGS sequence"/>
</dbReference>
<dbReference type="Gene3D" id="3.40.50.1460">
    <property type="match status" value="1"/>
</dbReference>
<keyword evidence="1" id="KW-0053">Apoptosis</keyword>
<dbReference type="GO" id="GO:0043531">
    <property type="term" value="F:ADP binding"/>
    <property type="evidence" value="ECO:0007669"/>
    <property type="project" value="InterPro"/>
</dbReference>
<evidence type="ECO:0000256" key="1">
    <source>
        <dbReference type="ARBA" id="ARBA00022703"/>
    </source>
</evidence>
<dbReference type="GO" id="GO:0004197">
    <property type="term" value="F:cysteine-type endopeptidase activity"/>
    <property type="evidence" value="ECO:0007669"/>
    <property type="project" value="InterPro"/>
</dbReference>
<dbReference type="PANTHER" id="PTHR22845">
    <property type="entry name" value="APOPTOTIC PROTEASE-ACTIVATING FACTOR 1"/>
    <property type="match status" value="1"/>
</dbReference>
<evidence type="ECO:0000313" key="4">
    <source>
        <dbReference type="EMBL" id="MBW4661054.1"/>
    </source>
</evidence>
<reference evidence="4" key="1">
    <citation type="submission" date="2021-05" db="EMBL/GenBank/DDBJ databases">
        <authorList>
            <person name="Pietrasiak N."/>
            <person name="Ward R."/>
            <person name="Stajich J.E."/>
            <person name="Kurbessoian T."/>
        </authorList>
    </citation>
    <scope>NUCLEOTIDE SEQUENCE</scope>
    <source>
        <strain evidence="4">UHER 2000/2452</strain>
    </source>
</reference>